<feature type="region of interest" description="Disordered" evidence="1">
    <location>
        <begin position="86"/>
        <end position="215"/>
    </location>
</feature>
<feature type="compositionally biased region" description="Acidic residues" evidence="1">
    <location>
        <begin position="104"/>
        <end position="122"/>
    </location>
</feature>
<feature type="compositionally biased region" description="Acidic residues" evidence="1">
    <location>
        <begin position="177"/>
        <end position="186"/>
    </location>
</feature>
<feature type="compositionally biased region" description="Basic and acidic residues" evidence="1">
    <location>
        <begin position="89"/>
        <end position="98"/>
    </location>
</feature>
<keyword evidence="3" id="KW-1185">Reference proteome</keyword>
<organism evidence="2 3">
    <name type="scientific">Exophiala viscosa</name>
    <dbReference type="NCBI Taxonomy" id="2486360"/>
    <lineage>
        <taxon>Eukaryota</taxon>
        <taxon>Fungi</taxon>
        <taxon>Dikarya</taxon>
        <taxon>Ascomycota</taxon>
        <taxon>Pezizomycotina</taxon>
        <taxon>Eurotiomycetes</taxon>
        <taxon>Chaetothyriomycetidae</taxon>
        <taxon>Chaetothyriales</taxon>
        <taxon>Herpotrichiellaceae</taxon>
        <taxon>Exophiala</taxon>
    </lineage>
</organism>
<dbReference type="Proteomes" id="UP001203852">
    <property type="component" value="Unassembled WGS sequence"/>
</dbReference>
<dbReference type="AlphaFoldDB" id="A0AAN6IJ31"/>
<comment type="caution">
    <text evidence="2">The sequence shown here is derived from an EMBL/GenBank/DDBJ whole genome shotgun (WGS) entry which is preliminary data.</text>
</comment>
<feature type="compositionally biased region" description="Basic and acidic residues" evidence="1">
    <location>
        <begin position="195"/>
        <end position="215"/>
    </location>
</feature>
<evidence type="ECO:0000313" key="2">
    <source>
        <dbReference type="EMBL" id="KAI1619060.1"/>
    </source>
</evidence>
<dbReference type="EMBL" id="MU404350">
    <property type="protein sequence ID" value="KAI1619060.1"/>
    <property type="molecule type" value="Genomic_DNA"/>
</dbReference>
<proteinExistence type="predicted"/>
<evidence type="ECO:0000313" key="3">
    <source>
        <dbReference type="Proteomes" id="UP001203852"/>
    </source>
</evidence>
<gene>
    <name evidence="2" type="ORF">EDD36DRAFT_49145</name>
</gene>
<accession>A0AAN6IJ31</accession>
<reference evidence="2" key="1">
    <citation type="journal article" date="2022" name="bioRxiv">
        <title>Deciphering the potential niche of two novel black yeast fungi from a biological soil crust based on their genomes, phenotypes, and melanin regulation.</title>
        <authorList>
            <consortium name="DOE Joint Genome Institute"/>
            <person name="Carr E.C."/>
            <person name="Barton Q."/>
            <person name="Grambo S."/>
            <person name="Sullivan M."/>
            <person name="Renfro C.M."/>
            <person name="Kuo A."/>
            <person name="Pangilinan J."/>
            <person name="Lipzen A."/>
            <person name="Keymanesh K."/>
            <person name="Savage E."/>
            <person name="Barry K."/>
            <person name="Grigoriev I.V."/>
            <person name="Riekhof W.R."/>
            <person name="Harris S.S."/>
        </authorList>
    </citation>
    <scope>NUCLEOTIDE SEQUENCE</scope>
    <source>
        <strain evidence="2">JF 03-4F</strain>
    </source>
</reference>
<feature type="compositionally biased region" description="Basic and acidic residues" evidence="1">
    <location>
        <begin position="123"/>
        <end position="176"/>
    </location>
</feature>
<sequence length="215" mass="24458">MGSNDDTSDDQLNQILQTIQAAVHEYGEVHSAEGMDESEQQPTLHQHSKHIYNLSNEYLSYDPNHLGVRKLYKWFGQTIRGQFPGHCNMDPEQHKPYDRVAVGDNDDMPDMDPSLCDDSEDEGERHGNEIEDHDGWDGGKDGQEHENYDHDNWNDDGQRGQHGQDDQNGHDSHDGQDVEDDYDGATDSDNGGDQHQGHHEGSHYGQHHDQVEDDY</sequence>
<protein>
    <submittedName>
        <fullName evidence="2">Uncharacterized protein</fullName>
    </submittedName>
</protein>
<name>A0AAN6IJ31_9EURO</name>
<evidence type="ECO:0000256" key="1">
    <source>
        <dbReference type="SAM" id="MobiDB-lite"/>
    </source>
</evidence>